<dbReference type="STRING" id="1037410.MCSF7_02427"/>
<feature type="binding site" evidence="4">
    <location>
        <begin position="258"/>
        <end position="259"/>
    </location>
    <ligand>
        <name>L-histidine</name>
        <dbReference type="ChEBI" id="CHEBI:57595"/>
    </ligand>
</feature>
<keyword evidence="3" id="KW-0963">Cytoplasm</keyword>
<evidence type="ECO:0000256" key="2">
    <source>
        <dbReference type="ARBA" id="ARBA00022840"/>
    </source>
</evidence>
<evidence type="ECO:0000256" key="1">
    <source>
        <dbReference type="ARBA" id="ARBA00008226"/>
    </source>
</evidence>
<dbReference type="PROSITE" id="PS50862">
    <property type="entry name" value="AA_TRNA_LIGASE_II"/>
    <property type="match status" value="1"/>
</dbReference>
<name>F9UKR7_9BACT</name>
<dbReference type="eggNOG" id="COG0124">
    <property type="taxonomic scope" value="Bacteria"/>
</dbReference>
<proteinExistence type="inferred from homology"/>
<feature type="binding site" evidence="4">
    <location>
        <position position="128"/>
    </location>
    <ligand>
        <name>L-histidine</name>
        <dbReference type="ChEBI" id="CHEBI:57595"/>
    </ligand>
</feature>
<dbReference type="InterPro" id="IPR015807">
    <property type="entry name" value="His-tRNA-ligase"/>
</dbReference>
<comment type="subcellular location">
    <subcellularLocation>
        <location evidence="3">Cytoplasm</location>
    </subcellularLocation>
</comment>
<keyword evidence="2 3" id="KW-0067">ATP-binding</keyword>
<comment type="catalytic activity">
    <reaction evidence="3">
        <text>tRNA(His) + L-histidine + ATP = L-histidyl-tRNA(His) + AMP + diphosphate + H(+)</text>
        <dbReference type="Rhea" id="RHEA:17313"/>
        <dbReference type="Rhea" id="RHEA-COMP:9665"/>
        <dbReference type="Rhea" id="RHEA-COMP:9689"/>
        <dbReference type="ChEBI" id="CHEBI:15378"/>
        <dbReference type="ChEBI" id="CHEBI:30616"/>
        <dbReference type="ChEBI" id="CHEBI:33019"/>
        <dbReference type="ChEBI" id="CHEBI:57595"/>
        <dbReference type="ChEBI" id="CHEBI:78442"/>
        <dbReference type="ChEBI" id="CHEBI:78527"/>
        <dbReference type="ChEBI" id="CHEBI:456215"/>
        <dbReference type="EC" id="6.1.1.21"/>
    </reaction>
</comment>
<dbReference type="Gene3D" id="3.40.50.800">
    <property type="entry name" value="Anticodon-binding domain"/>
    <property type="match status" value="1"/>
</dbReference>
<reference evidence="6 7" key="1">
    <citation type="journal article" date="2013" name="Genome Announc.">
        <title>Genome Sequence of Mycoplasma columbinum Strain SF7.</title>
        <authorList>
            <person name="Guo Z."/>
            <person name="Xu X."/>
            <person name="Zheng Q."/>
            <person name="Li T."/>
            <person name="Kuang S."/>
            <person name="Zhang Z."/>
            <person name="Chen Y."/>
            <person name="Lu X."/>
            <person name="Zhou R."/>
            <person name="Bi D."/>
            <person name="Jin H."/>
        </authorList>
    </citation>
    <scope>NUCLEOTIDE SEQUENCE [LARGE SCALE GENOMIC DNA]</scope>
    <source>
        <strain evidence="6 7">SF7</strain>
    </source>
</reference>
<feature type="binding site" evidence="4">
    <location>
        <position position="110"/>
    </location>
    <ligand>
        <name>L-histidine</name>
        <dbReference type="ChEBI" id="CHEBI:57595"/>
    </ligand>
</feature>
<accession>F9UKR7</accession>
<comment type="caution">
    <text evidence="6">The sequence shown here is derived from an EMBL/GenBank/DDBJ whole genome shotgun (WGS) entry which is preliminary data.</text>
</comment>
<dbReference type="PANTHER" id="PTHR43707">
    <property type="entry name" value="HISTIDYL-TRNA SYNTHETASE"/>
    <property type="match status" value="1"/>
</dbReference>
<dbReference type="GO" id="GO:0006427">
    <property type="term" value="P:histidyl-tRNA aminoacylation"/>
    <property type="evidence" value="ECO:0007669"/>
    <property type="project" value="UniProtKB-UniRule"/>
</dbReference>
<feature type="binding site" evidence="4">
    <location>
        <position position="124"/>
    </location>
    <ligand>
        <name>L-histidine</name>
        <dbReference type="ChEBI" id="CHEBI:57595"/>
    </ligand>
</feature>
<dbReference type="Pfam" id="PF13393">
    <property type="entry name" value="tRNA-synt_His"/>
    <property type="match status" value="1"/>
</dbReference>
<evidence type="ECO:0000313" key="6">
    <source>
        <dbReference type="EMBL" id="EGV00018.1"/>
    </source>
</evidence>
<comment type="subunit">
    <text evidence="3">Homodimer.</text>
</comment>
<keyword evidence="3 6" id="KW-0436">Ligase</keyword>
<dbReference type="EMBL" id="AFXA01000013">
    <property type="protein sequence ID" value="EGV00018.1"/>
    <property type="molecule type" value="Genomic_DNA"/>
</dbReference>
<dbReference type="SUPFAM" id="SSF55681">
    <property type="entry name" value="Class II aaRS and biotin synthetases"/>
    <property type="match status" value="1"/>
</dbReference>
<keyword evidence="3" id="KW-0030">Aminoacyl-tRNA synthetase</keyword>
<dbReference type="GO" id="GO:0004821">
    <property type="term" value="F:histidine-tRNA ligase activity"/>
    <property type="evidence" value="ECO:0007669"/>
    <property type="project" value="UniProtKB-UniRule"/>
</dbReference>
<feature type="binding site" evidence="4">
    <location>
        <begin position="79"/>
        <end position="81"/>
    </location>
    <ligand>
        <name>L-histidine</name>
        <dbReference type="ChEBI" id="CHEBI:57595"/>
    </ligand>
</feature>
<dbReference type="AlphaFoldDB" id="F9UKR7"/>
<dbReference type="GO" id="GO:0005737">
    <property type="term" value="C:cytoplasm"/>
    <property type="evidence" value="ECO:0007669"/>
    <property type="project" value="UniProtKB-SubCell"/>
</dbReference>
<dbReference type="Proteomes" id="UP000004978">
    <property type="component" value="Unassembled WGS sequence"/>
</dbReference>
<dbReference type="PIRSF" id="PIRSF001549">
    <property type="entry name" value="His-tRNA_synth"/>
    <property type="match status" value="1"/>
</dbReference>
<feature type="domain" description="Aminoacyl-transfer RNA synthetases class-II family profile" evidence="5">
    <location>
        <begin position="16"/>
        <end position="316"/>
    </location>
</feature>
<dbReference type="NCBIfam" id="TIGR00442">
    <property type="entry name" value="hisS"/>
    <property type="match status" value="1"/>
</dbReference>
<dbReference type="EC" id="6.1.1.21" evidence="3"/>
<comment type="similarity">
    <text evidence="1 3">Belongs to the class-II aminoacyl-tRNA synthetase family.</text>
</comment>
<evidence type="ECO:0000313" key="7">
    <source>
        <dbReference type="Proteomes" id="UP000004978"/>
    </source>
</evidence>
<protein>
    <recommendedName>
        <fullName evidence="3">Histidine--tRNA ligase</fullName>
        <ecNumber evidence="3">6.1.1.21</ecNumber>
    </recommendedName>
    <alternativeName>
        <fullName evidence="3">Histidyl-tRNA synthetase</fullName>
        <shortName evidence="3">HisRS</shortName>
    </alternativeName>
</protein>
<dbReference type="GO" id="GO:0005524">
    <property type="term" value="F:ATP binding"/>
    <property type="evidence" value="ECO:0007669"/>
    <property type="project" value="UniProtKB-UniRule"/>
</dbReference>
<dbReference type="InterPro" id="IPR006195">
    <property type="entry name" value="aa-tRNA-synth_II"/>
</dbReference>
<sequence>MFTKIKGTRDLFGKEEKLIETIRREFLDTVYSFNFEWIDTPIFESAQLFKRSAETSDIVKKEMYEFKDKGQRELVLRPEGTAGFVRALIENKWYASSKSGKFAYCGPMFRYEQPQKGRYRQFMQAGVEYISEINPYNDAEIILLAKKILNNLGVSFTLKINSLGDLESRNAYQKALKEYLLPYKDQLNEINQERLEKNVLRILDDKEDSQKDFIKNAPKIFNYLTENSKKYFSTLTTILQANNVKYQIDYSLVRGLDYYDQIVFEFVSNSKNSPAQSTIIGGGRYSNLIEELGGPKLSACGWGFGIDRCADMILNDIDDQNSLFKDFLENLDIYVASTNENDLMTLFSLSNELRNYGLVVEFNKEIVKNKKIFDKANKFGAKYVIFNDPINQSGIFTVKNLKSNEKINFTFNEDGYADLLEFLSEELEQLNNLEIEEEE</sequence>
<dbReference type="CDD" id="cd00773">
    <property type="entry name" value="HisRS-like_core"/>
    <property type="match status" value="1"/>
</dbReference>
<evidence type="ECO:0000256" key="3">
    <source>
        <dbReference type="HAMAP-Rule" id="MF_00127"/>
    </source>
</evidence>
<dbReference type="InterPro" id="IPR045864">
    <property type="entry name" value="aa-tRNA-synth_II/BPL/LPL"/>
</dbReference>
<keyword evidence="3" id="KW-0547">Nucleotide-binding</keyword>
<evidence type="ECO:0000259" key="5">
    <source>
        <dbReference type="PROSITE" id="PS50862"/>
    </source>
</evidence>
<keyword evidence="7" id="KW-1185">Reference proteome</keyword>
<dbReference type="PANTHER" id="PTHR43707:SF1">
    <property type="entry name" value="HISTIDINE--TRNA LIGASE, MITOCHONDRIAL-RELATED"/>
    <property type="match status" value="1"/>
</dbReference>
<dbReference type="InterPro" id="IPR004516">
    <property type="entry name" value="HisRS/HisZ"/>
</dbReference>
<dbReference type="InterPro" id="IPR036621">
    <property type="entry name" value="Anticodon-bd_dom_sf"/>
</dbReference>
<dbReference type="RefSeq" id="WP_006608885.1">
    <property type="nucleotide sequence ID" value="NZ_AFXA01000013.1"/>
</dbReference>
<dbReference type="InterPro" id="IPR041715">
    <property type="entry name" value="HisRS-like_core"/>
</dbReference>
<dbReference type="HAMAP" id="MF_00127">
    <property type="entry name" value="His_tRNA_synth"/>
    <property type="match status" value="1"/>
</dbReference>
<dbReference type="Gene3D" id="3.30.930.10">
    <property type="entry name" value="Bira Bifunctional Protein, Domain 2"/>
    <property type="match status" value="1"/>
</dbReference>
<dbReference type="SUPFAM" id="SSF52954">
    <property type="entry name" value="Class II aaRS ABD-related"/>
    <property type="match status" value="1"/>
</dbReference>
<feature type="binding site" evidence="4">
    <location>
        <position position="254"/>
    </location>
    <ligand>
        <name>L-histidine</name>
        <dbReference type="ChEBI" id="CHEBI:57595"/>
    </ligand>
</feature>
<organism evidence="6 7">
    <name type="scientific">Mycoplasmopsis columbina SF7</name>
    <dbReference type="NCBI Taxonomy" id="1037410"/>
    <lineage>
        <taxon>Bacteria</taxon>
        <taxon>Bacillati</taxon>
        <taxon>Mycoplasmatota</taxon>
        <taxon>Mycoplasmoidales</taxon>
        <taxon>Metamycoplasmataceae</taxon>
        <taxon>Mycoplasmopsis</taxon>
    </lineage>
</organism>
<keyword evidence="3" id="KW-0648">Protein biosynthesis</keyword>
<evidence type="ECO:0000256" key="4">
    <source>
        <dbReference type="PIRSR" id="PIRSR001549-1"/>
    </source>
</evidence>
<gene>
    <name evidence="3" type="primary">hisS</name>
    <name evidence="6" type="ORF">MCSF7_02427</name>
</gene>